<dbReference type="Pfam" id="PF07731">
    <property type="entry name" value="Cu-oxidase_2"/>
    <property type="match status" value="1"/>
</dbReference>
<dbReference type="Proteomes" id="UP001147700">
    <property type="component" value="Unassembled WGS sequence"/>
</dbReference>
<protein>
    <submittedName>
        <fullName evidence="5">Multicopper oxidase domain-containing protein</fullName>
    </submittedName>
</protein>
<dbReference type="PROSITE" id="PS00079">
    <property type="entry name" value="MULTICOPPER_OXIDASE1"/>
    <property type="match status" value="1"/>
</dbReference>
<dbReference type="InterPro" id="IPR011707">
    <property type="entry name" value="Cu-oxidase-like_N"/>
</dbReference>
<dbReference type="EMBL" id="JAPCID010000002">
    <property type="protein sequence ID" value="MDA0136240.1"/>
    <property type="molecule type" value="Genomic_DNA"/>
</dbReference>
<dbReference type="InterPro" id="IPR011706">
    <property type="entry name" value="Cu-oxidase_C"/>
</dbReference>
<dbReference type="InterPro" id="IPR033138">
    <property type="entry name" value="Cu_oxidase_CS"/>
</dbReference>
<sequence>MSGSAQTTRRSFFGLAGGVALLCTIGGEEIDVSAPGGLERADAAAARINKPRARAAQGLPQLQPQPGGIRREYWVQAEPARWAITPRGQDEWHGRATGGRNVFTAFVYRGMTPGFAGHLVDHPTIPGPLLQAEVGDVLVVHFRNADTKQGVTMHPHGVKYNPEYDGAYMGEFTRDGGFVAPGESFTYQWECTPDSVGAWPYHDHGPNHTLNSFRGLFGAIVVRPKGEKKPDRVFNLFAHQLSPPVTRLERNFHCFNGRAYAGNTPTLRARPGEDVELNVFGQDNNFHTFHIHGHRWKDAAGAFTDNPGFGANECVRARFVEDNPGRWLYHCHVFSHQDVGMAGWYLVE</sequence>
<keyword evidence="2" id="KW-0560">Oxidoreductase</keyword>
<dbReference type="InterPro" id="IPR008972">
    <property type="entry name" value="Cupredoxin"/>
</dbReference>
<dbReference type="InterPro" id="IPR045087">
    <property type="entry name" value="Cu-oxidase_fam"/>
</dbReference>
<dbReference type="Pfam" id="PF07732">
    <property type="entry name" value="Cu-oxidase_3"/>
    <property type="match status" value="1"/>
</dbReference>
<evidence type="ECO:0000256" key="1">
    <source>
        <dbReference type="ARBA" id="ARBA00022723"/>
    </source>
</evidence>
<dbReference type="PROSITE" id="PS00080">
    <property type="entry name" value="MULTICOPPER_OXIDASE2"/>
    <property type="match status" value="1"/>
</dbReference>
<evidence type="ECO:0000259" key="3">
    <source>
        <dbReference type="Pfam" id="PF07731"/>
    </source>
</evidence>
<gene>
    <name evidence="5" type="ORF">OJ962_01925</name>
</gene>
<dbReference type="InterPro" id="IPR006311">
    <property type="entry name" value="TAT_signal"/>
</dbReference>
<dbReference type="PANTHER" id="PTHR11709:SF486">
    <property type="entry name" value="MULTICOPPER OXIDASE"/>
    <property type="match status" value="1"/>
</dbReference>
<keyword evidence="6" id="KW-1185">Reference proteome</keyword>
<accession>A0ABT4RD11</accession>
<name>A0ABT4RD11_9ACTN</name>
<dbReference type="RefSeq" id="WP_202953171.1">
    <property type="nucleotide sequence ID" value="NZ_JAPCID010000002.1"/>
</dbReference>
<evidence type="ECO:0000313" key="6">
    <source>
        <dbReference type="Proteomes" id="UP001147700"/>
    </source>
</evidence>
<feature type="domain" description="Plastocyanin-like" evidence="3">
    <location>
        <begin position="251"/>
        <end position="348"/>
    </location>
</feature>
<evidence type="ECO:0000259" key="4">
    <source>
        <dbReference type="Pfam" id="PF07732"/>
    </source>
</evidence>
<dbReference type="Gene3D" id="2.60.40.420">
    <property type="entry name" value="Cupredoxins - blue copper proteins"/>
    <property type="match status" value="2"/>
</dbReference>
<reference evidence="5" key="1">
    <citation type="submission" date="2022-10" db="EMBL/GenBank/DDBJ databases">
        <title>The WGS of Solirubrobacter sp. CPCC 204708.</title>
        <authorList>
            <person name="Jiang Z."/>
        </authorList>
    </citation>
    <scope>NUCLEOTIDE SEQUENCE</scope>
    <source>
        <strain evidence="5">CPCC 204708</strain>
    </source>
</reference>
<dbReference type="SUPFAM" id="SSF49503">
    <property type="entry name" value="Cupredoxins"/>
    <property type="match status" value="2"/>
</dbReference>
<comment type="caution">
    <text evidence="5">The sequence shown here is derived from an EMBL/GenBank/DDBJ whole genome shotgun (WGS) entry which is preliminary data.</text>
</comment>
<evidence type="ECO:0000256" key="2">
    <source>
        <dbReference type="ARBA" id="ARBA00023002"/>
    </source>
</evidence>
<feature type="domain" description="Plastocyanin-like" evidence="4">
    <location>
        <begin position="124"/>
        <end position="225"/>
    </location>
</feature>
<keyword evidence="1" id="KW-0479">Metal-binding</keyword>
<dbReference type="InterPro" id="IPR002355">
    <property type="entry name" value="Cu_oxidase_Cu_BS"/>
</dbReference>
<dbReference type="PANTHER" id="PTHR11709">
    <property type="entry name" value="MULTI-COPPER OXIDASE"/>
    <property type="match status" value="1"/>
</dbReference>
<proteinExistence type="predicted"/>
<evidence type="ECO:0000313" key="5">
    <source>
        <dbReference type="EMBL" id="MDA0136240.1"/>
    </source>
</evidence>
<organism evidence="5 6">
    <name type="scientific">Solirubrobacter deserti</name>
    <dbReference type="NCBI Taxonomy" id="2282478"/>
    <lineage>
        <taxon>Bacteria</taxon>
        <taxon>Bacillati</taxon>
        <taxon>Actinomycetota</taxon>
        <taxon>Thermoleophilia</taxon>
        <taxon>Solirubrobacterales</taxon>
        <taxon>Solirubrobacteraceae</taxon>
        <taxon>Solirubrobacter</taxon>
    </lineage>
</organism>
<dbReference type="PROSITE" id="PS51318">
    <property type="entry name" value="TAT"/>
    <property type="match status" value="1"/>
</dbReference>